<organism evidence="3 4">
    <name type="scientific">Microlunatus antarcticus</name>
    <dbReference type="NCBI Taxonomy" id="53388"/>
    <lineage>
        <taxon>Bacteria</taxon>
        <taxon>Bacillati</taxon>
        <taxon>Actinomycetota</taxon>
        <taxon>Actinomycetes</taxon>
        <taxon>Propionibacteriales</taxon>
        <taxon>Propionibacteriaceae</taxon>
        <taxon>Microlunatus</taxon>
    </lineage>
</organism>
<name>A0A7W5P8J7_9ACTN</name>
<accession>A0A7W5P8J7</accession>
<comment type="caution">
    <text evidence="3">The sequence shown here is derived from an EMBL/GenBank/DDBJ whole genome shotgun (WGS) entry which is preliminary data.</text>
</comment>
<keyword evidence="4" id="KW-1185">Reference proteome</keyword>
<evidence type="ECO:0000259" key="2">
    <source>
        <dbReference type="Pfam" id="PF22725"/>
    </source>
</evidence>
<dbReference type="EMBL" id="JACHZG010000001">
    <property type="protein sequence ID" value="MBB3328567.1"/>
    <property type="molecule type" value="Genomic_DNA"/>
</dbReference>
<feature type="domain" description="Gfo/Idh/MocA-like oxidoreductase N-terminal" evidence="1">
    <location>
        <begin position="9"/>
        <end position="126"/>
    </location>
</feature>
<evidence type="ECO:0000259" key="1">
    <source>
        <dbReference type="Pfam" id="PF01408"/>
    </source>
</evidence>
<feature type="domain" description="GFO/IDH/MocA-like oxidoreductase" evidence="2">
    <location>
        <begin position="134"/>
        <end position="253"/>
    </location>
</feature>
<dbReference type="AlphaFoldDB" id="A0A7W5P8J7"/>
<proteinExistence type="predicted"/>
<dbReference type="Gene3D" id="3.30.360.10">
    <property type="entry name" value="Dihydrodipicolinate Reductase, domain 2"/>
    <property type="match status" value="1"/>
</dbReference>
<dbReference type="InterPro" id="IPR055170">
    <property type="entry name" value="GFO_IDH_MocA-like_dom"/>
</dbReference>
<dbReference type="RefSeq" id="WP_183340507.1">
    <property type="nucleotide sequence ID" value="NZ_JACHZG010000001.1"/>
</dbReference>
<dbReference type="InterPro" id="IPR036291">
    <property type="entry name" value="NAD(P)-bd_dom_sf"/>
</dbReference>
<evidence type="ECO:0000313" key="3">
    <source>
        <dbReference type="EMBL" id="MBB3328567.1"/>
    </source>
</evidence>
<dbReference type="InterPro" id="IPR000683">
    <property type="entry name" value="Gfo/Idh/MocA-like_OxRdtase_N"/>
</dbReference>
<dbReference type="SUPFAM" id="SSF51735">
    <property type="entry name" value="NAD(P)-binding Rossmann-fold domains"/>
    <property type="match status" value="1"/>
</dbReference>
<dbReference type="PANTHER" id="PTHR43377">
    <property type="entry name" value="BILIVERDIN REDUCTASE A"/>
    <property type="match status" value="1"/>
</dbReference>
<dbReference type="Proteomes" id="UP000565572">
    <property type="component" value="Unassembled WGS sequence"/>
</dbReference>
<reference evidence="3 4" key="1">
    <citation type="submission" date="2020-08" db="EMBL/GenBank/DDBJ databases">
        <title>Sequencing the genomes of 1000 actinobacteria strains.</title>
        <authorList>
            <person name="Klenk H.-P."/>
        </authorList>
    </citation>
    <scope>NUCLEOTIDE SEQUENCE [LARGE SCALE GENOMIC DNA]</scope>
    <source>
        <strain evidence="3 4">DSM 11053</strain>
    </source>
</reference>
<dbReference type="SUPFAM" id="SSF55347">
    <property type="entry name" value="Glyceraldehyde-3-phosphate dehydrogenase-like, C-terminal domain"/>
    <property type="match status" value="1"/>
</dbReference>
<dbReference type="Gene3D" id="3.40.50.720">
    <property type="entry name" value="NAD(P)-binding Rossmann-like Domain"/>
    <property type="match status" value="1"/>
</dbReference>
<evidence type="ECO:0000313" key="4">
    <source>
        <dbReference type="Proteomes" id="UP000565572"/>
    </source>
</evidence>
<protein>
    <submittedName>
        <fullName evidence="3">Putative dehydrogenase</fullName>
    </submittedName>
</protein>
<sequence>MVFPARPQVVVVGGGIRGSMFATTVLQHPDAVLVALCDPSPAVRDRNATTLGVPVHADVETMLSAHPDATAAIIATPDFAHRDVAVACASRGLDLLVEKPLATTTEDAEAIRAAAEESGSRVVVGFENRWNQKFLEVRDQLAQAAAGRVVAQVVNLNDTRWVPTEMLSWASKSSPAWFLMPHSLDLTMWLTGTHPVEVFARGTKRVLPELGVDTWDAVTASFAMSDGSTVVLNSSWVLPETAPSVFDFRYEVQTESSVYHFDISHDGVTRYDPDGISWLQFGVHERHGRLRGVPIDMASDFIAALNGEERDLPDAAYGCRITAAIEAVHASLATGLPQPL</sequence>
<dbReference type="InterPro" id="IPR051450">
    <property type="entry name" value="Gfo/Idh/MocA_Oxidoreductases"/>
</dbReference>
<dbReference type="Pfam" id="PF22725">
    <property type="entry name" value="GFO_IDH_MocA_C3"/>
    <property type="match status" value="1"/>
</dbReference>
<dbReference type="PANTHER" id="PTHR43377:SF1">
    <property type="entry name" value="BILIVERDIN REDUCTASE A"/>
    <property type="match status" value="1"/>
</dbReference>
<dbReference type="GO" id="GO:0000166">
    <property type="term" value="F:nucleotide binding"/>
    <property type="evidence" value="ECO:0007669"/>
    <property type="project" value="InterPro"/>
</dbReference>
<dbReference type="Pfam" id="PF01408">
    <property type="entry name" value="GFO_IDH_MocA"/>
    <property type="match status" value="1"/>
</dbReference>
<gene>
    <name evidence="3" type="ORF">FHX39_003511</name>
</gene>